<dbReference type="GO" id="GO:0010283">
    <property type="term" value="F:pinoresinol reductase activity"/>
    <property type="evidence" value="ECO:0007669"/>
    <property type="project" value="UniProtKB-ARBA"/>
</dbReference>
<accession>A0AAP0R3H5</accession>
<evidence type="ECO:0000313" key="3">
    <source>
        <dbReference type="EMBL" id="KAK9267059.1"/>
    </source>
</evidence>
<keyword evidence="4" id="KW-1185">Reference proteome</keyword>
<dbReference type="EMBL" id="JBBPBK010000026">
    <property type="protein sequence ID" value="KAK9267059.1"/>
    <property type="molecule type" value="Genomic_DNA"/>
</dbReference>
<feature type="domain" description="NmrA-like" evidence="2">
    <location>
        <begin position="11"/>
        <end position="131"/>
    </location>
</feature>
<gene>
    <name evidence="3" type="ORF">L1049_003608</name>
</gene>
<protein>
    <recommendedName>
        <fullName evidence="2">NmrA-like domain-containing protein</fullName>
    </recommendedName>
</protein>
<dbReference type="GO" id="GO:0044550">
    <property type="term" value="P:secondary metabolite biosynthetic process"/>
    <property type="evidence" value="ECO:0007669"/>
    <property type="project" value="UniProtKB-ARBA"/>
</dbReference>
<dbReference type="Gene3D" id="3.40.50.720">
    <property type="entry name" value="NAD(P)-binding Rossmann-like Domain"/>
    <property type="match status" value="1"/>
</dbReference>
<dbReference type="Pfam" id="PF05368">
    <property type="entry name" value="NmrA"/>
    <property type="match status" value="1"/>
</dbReference>
<proteinExistence type="inferred from homology"/>
<name>A0AAP0R3H5_LIQFO</name>
<comment type="caution">
    <text evidence="3">The sequence shown here is derived from an EMBL/GenBank/DDBJ whole genome shotgun (WGS) entry which is preliminary data.</text>
</comment>
<dbReference type="Proteomes" id="UP001415857">
    <property type="component" value="Unassembled WGS sequence"/>
</dbReference>
<sequence>MAGWLHKEKKRLKGAKFKKQGARLVDGSLSDHRSLVDAVKKVDVVICTISGVHFPSHNALLQLKFVEAIKEAGNIKRFLPSEFGMDPSQMDHAVKPGKGTFKDKMIVRKAIEDAKIPFTYVSANCFAGYFVGMDLAGLVIVGHLYHIFYEGCLTNFEIEGEAEEASKHYPDVQNMRMDQYLKCYL</sequence>
<dbReference type="PANTHER" id="PTHR43349">
    <property type="entry name" value="PINORESINOL REDUCTASE-RELATED"/>
    <property type="match status" value="1"/>
</dbReference>
<dbReference type="AlphaFoldDB" id="A0AAP0R3H5"/>
<comment type="similarity">
    <text evidence="1">Belongs to the NmrA-type oxidoreductase family. Isoflavone reductase subfamily.</text>
</comment>
<reference evidence="3 4" key="1">
    <citation type="journal article" date="2024" name="Plant J.">
        <title>Genome sequences and population genomics reveal climatic adaptation and genomic divergence between two closely related sweetgum species.</title>
        <authorList>
            <person name="Xu W.Q."/>
            <person name="Ren C.Q."/>
            <person name="Zhang X.Y."/>
            <person name="Comes H.P."/>
            <person name="Liu X.H."/>
            <person name="Li Y.G."/>
            <person name="Kettle C.J."/>
            <person name="Jalonen R."/>
            <person name="Gaisberger H."/>
            <person name="Ma Y.Z."/>
            <person name="Qiu Y.X."/>
        </authorList>
    </citation>
    <scope>NUCLEOTIDE SEQUENCE [LARGE SCALE GENOMIC DNA]</scope>
    <source>
        <strain evidence="3">Hangzhou</strain>
    </source>
</reference>
<organism evidence="3 4">
    <name type="scientific">Liquidambar formosana</name>
    <name type="common">Formosan gum</name>
    <dbReference type="NCBI Taxonomy" id="63359"/>
    <lineage>
        <taxon>Eukaryota</taxon>
        <taxon>Viridiplantae</taxon>
        <taxon>Streptophyta</taxon>
        <taxon>Embryophyta</taxon>
        <taxon>Tracheophyta</taxon>
        <taxon>Spermatophyta</taxon>
        <taxon>Magnoliopsida</taxon>
        <taxon>eudicotyledons</taxon>
        <taxon>Gunneridae</taxon>
        <taxon>Pentapetalae</taxon>
        <taxon>Saxifragales</taxon>
        <taxon>Altingiaceae</taxon>
        <taxon>Liquidambar</taxon>
    </lineage>
</organism>
<evidence type="ECO:0000259" key="2">
    <source>
        <dbReference type="Pfam" id="PF05368"/>
    </source>
</evidence>
<evidence type="ECO:0000313" key="4">
    <source>
        <dbReference type="Proteomes" id="UP001415857"/>
    </source>
</evidence>
<dbReference type="PANTHER" id="PTHR43349:SF4">
    <property type="entry name" value="PINORESINOL REDUCTASE 1-RELATED"/>
    <property type="match status" value="1"/>
</dbReference>
<dbReference type="InterPro" id="IPR050608">
    <property type="entry name" value="NmrA-type/Isoflavone_red_sf"/>
</dbReference>
<dbReference type="InterPro" id="IPR008030">
    <property type="entry name" value="NmrA-like"/>
</dbReference>
<dbReference type="InterPro" id="IPR036291">
    <property type="entry name" value="NAD(P)-bd_dom_sf"/>
</dbReference>
<evidence type="ECO:0000256" key="1">
    <source>
        <dbReference type="ARBA" id="ARBA00005725"/>
    </source>
</evidence>
<dbReference type="SUPFAM" id="SSF51735">
    <property type="entry name" value="NAD(P)-binding Rossmann-fold domains"/>
    <property type="match status" value="1"/>
</dbReference>